<dbReference type="SMART" id="SM00448">
    <property type="entry name" value="REC"/>
    <property type="match status" value="1"/>
</dbReference>
<dbReference type="SUPFAM" id="SSF52172">
    <property type="entry name" value="CheY-like"/>
    <property type="match status" value="1"/>
</dbReference>
<sequence length="158" mass="16154">MGGPLALRMPVGPHGGAGLAVLTGNRTLSQMNNVTRSVAVVDDEESVGRAIQRLLKSVGIDSDVYTSGEAFLDALAAAAPHAPACVVLDIQMPGINGIEVQRRLGGTGIQCIVITAHDDARVREQAQAAGAVAYLRKPFDDSALIGAVHAVLGVAPPG</sequence>
<evidence type="ECO:0000256" key="2">
    <source>
        <dbReference type="PROSITE-ProRule" id="PRU00169"/>
    </source>
</evidence>
<reference evidence="4 5" key="1">
    <citation type="submission" date="2018-06" db="EMBL/GenBank/DDBJ databases">
        <title>Genomic Encyclopedia of Type Strains, Phase IV (KMG-V): Genome sequencing to study the core and pangenomes of soil and plant-associated prokaryotes.</title>
        <authorList>
            <person name="Whitman W."/>
        </authorList>
    </citation>
    <scope>NUCLEOTIDE SEQUENCE [LARGE SCALE GENOMIC DNA]</scope>
    <source>
        <strain evidence="4 5">SRCL-318</strain>
    </source>
</reference>
<dbReference type="Proteomes" id="UP000247772">
    <property type="component" value="Unassembled WGS sequence"/>
</dbReference>
<evidence type="ECO:0000313" key="5">
    <source>
        <dbReference type="Proteomes" id="UP000247772"/>
    </source>
</evidence>
<dbReference type="PROSITE" id="PS50110">
    <property type="entry name" value="RESPONSE_REGULATORY"/>
    <property type="match status" value="1"/>
</dbReference>
<evidence type="ECO:0000256" key="1">
    <source>
        <dbReference type="ARBA" id="ARBA00022553"/>
    </source>
</evidence>
<evidence type="ECO:0000313" key="4">
    <source>
        <dbReference type="EMBL" id="PYE16688.1"/>
    </source>
</evidence>
<dbReference type="GO" id="GO:0000160">
    <property type="term" value="P:phosphorelay signal transduction system"/>
    <property type="evidence" value="ECO:0007669"/>
    <property type="project" value="InterPro"/>
</dbReference>
<dbReference type="AlphaFoldDB" id="A0A2V4U4W1"/>
<dbReference type="PANTHER" id="PTHR44591:SF25">
    <property type="entry name" value="CHEMOTAXIS TWO-COMPONENT RESPONSE REGULATOR"/>
    <property type="match status" value="1"/>
</dbReference>
<dbReference type="InterPro" id="IPR050595">
    <property type="entry name" value="Bact_response_regulator"/>
</dbReference>
<gene>
    <name evidence="4" type="ORF">C7410_12835</name>
</gene>
<feature type="modified residue" description="4-aspartylphosphate" evidence="2">
    <location>
        <position position="89"/>
    </location>
</feature>
<dbReference type="Pfam" id="PF00072">
    <property type="entry name" value="Response_reg"/>
    <property type="match status" value="1"/>
</dbReference>
<dbReference type="InterPro" id="IPR001789">
    <property type="entry name" value="Sig_transdc_resp-reg_receiver"/>
</dbReference>
<dbReference type="PANTHER" id="PTHR44591">
    <property type="entry name" value="STRESS RESPONSE REGULATOR PROTEIN 1"/>
    <property type="match status" value="1"/>
</dbReference>
<dbReference type="Gene3D" id="3.40.50.2300">
    <property type="match status" value="1"/>
</dbReference>
<dbReference type="InterPro" id="IPR011006">
    <property type="entry name" value="CheY-like_superfamily"/>
</dbReference>
<proteinExistence type="predicted"/>
<evidence type="ECO:0000259" key="3">
    <source>
        <dbReference type="PROSITE" id="PS50110"/>
    </source>
</evidence>
<comment type="caution">
    <text evidence="4">The sequence shown here is derived from an EMBL/GenBank/DDBJ whole genome shotgun (WGS) entry which is preliminary data.</text>
</comment>
<name>A0A2V4U4W1_9BURK</name>
<organism evidence="4 5">
    <name type="scientific">Paraburkholderia silvatlantica</name>
    <dbReference type="NCBI Taxonomy" id="321895"/>
    <lineage>
        <taxon>Bacteria</taxon>
        <taxon>Pseudomonadati</taxon>
        <taxon>Pseudomonadota</taxon>
        <taxon>Betaproteobacteria</taxon>
        <taxon>Burkholderiales</taxon>
        <taxon>Burkholderiaceae</taxon>
        <taxon>Paraburkholderia</taxon>
    </lineage>
</organism>
<protein>
    <submittedName>
        <fullName evidence="4">Response regulator receiver domain-containing protein</fullName>
    </submittedName>
</protein>
<accession>A0A2V4U4W1</accession>
<feature type="domain" description="Response regulatory" evidence="3">
    <location>
        <begin position="37"/>
        <end position="152"/>
    </location>
</feature>
<keyword evidence="1 2" id="KW-0597">Phosphoprotein</keyword>
<dbReference type="EMBL" id="QJSQ01000028">
    <property type="protein sequence ID" value="PYE16688.1"/>
    <property type="molecule type" value="Genomic_DNA"/>
</dbReference>